<keyword evidence="3 4" id="KW-0288">FMN</keyword>
<evidence type="ECO:0000256" key="2">
    <source>
        <dbReference type="ARBA" id="ARBA00023239"/>
    </source>
</evidence>
<dbReference type="Pfam" id="PF04127">
    <property type="entry name" value="DFP"/>
    <property type="match status" value="1"/>
</dbReference>
<feature type="active site" description="Proton donor" evidence="3">
    <location>
        <position position="161"/>
    </location>
</feature>
<feature type="region of interest" description="Phosphopantothenoylcysteine decarboxylase" evidence="3">
    <location>
        <begin position="1"/>
        <end position="193"/>
    </location>
</feature>
<dbReference type="EC" id="6.3.2.5" evidence="3"/>
<keyword evidence="1 3" id="KW-0210">Decarboxylase</keyword>
<comment type="function">
    <text evidence="3">Catalyzes two sequential steps in the biosynthesis of coenzyme A. In the first step cysteine is conjugated to 4'-phosphopantothenate to form 4-phosphopantothenoylcysteine. In the second step the latter compound is decarboxylated to form 4'-phosphopantotheine.</text>
</comment>
<keyword evidence="3" id="KW-0460">Magnesium</keyword>
<dbReference type="SUPFAM" id="SSF102645">
    <property type="entry name" value="CoaB-like"/>
    <property type="match status" value="1"/>
</dbReference>
<gene>
    <name evidence="3 7" type="primary">coaBC</name>
    <name evidence="7" type="ORF">FTV88_1877</name>
</gene>
<feature type="binding site" evidence="3">
    <location>
        <position position="340"/>
    </location>
    <ligand>
        <name>CTP</name>
        <dbReference type="ChEBI" id="CHEBI:37563"/>
    </ligand>
</feature>
<evidence type="ECO:0000256" key="1">
    <source>
        <dbReference type="ARBA" id="ARBA00022793"/>
    </source>
</evidence>
<dbReference type="Gene3D" id="3.40.50.1950">
    <property type="entry name" value="Flavin prenyltransferase-like"/>
    <property type="match status" value="1"/>
</dbReference>
<dbReference type="InterPro" id="IPR035929">
    <property type="entry name" value="CoaB-like_sf"/>
</dbReference>
<dbReference type="InterPro" id="IPR036551">
    <property type="entry name" value="Flavin_trans-like"/>
</dbReference>
<comment type="cofactor">
    <cofactor evidence="3">
        <name>Mg(2+)</name>
        <dbReference type="ChEBI" id="CHEBI:18420"/>
    </cofactor>
</comment>
<keyword evidence="3 4" id="KW-0285">Flavoprotein</keyword>
<dbReference type="KEGG" id="hcv:FTV88_1877"/>
<comment type="function">
    <text evidence="4">Catalyzes two steps in the biosynthesis of coenzyme A. In the first step cysteine is conjugated to 4'-phosphopantothenate to form 4-phosphopantothenoylcysteine, in the latter compound is decarboxylated to form 4'-phosphopantotheine.</text>
</comment>
<dbReference type="InterPro" id="IPR007085">
    <property type="entry name" value="DNA/pantothenate-metab_flavo_C"/>
</dbReference>
<evidence type="ECO:0000256" key="3">
    <source>
        <dbReference type="HAMAP-Rule" id="MF_02225"/>
    </source>
</evidence>
<dbReference type="Pfam" id="PF02441">
    <property type="entry name" value="Flavoprotein"/>
    <property type="match status" value="1"/>
</dbReference>
<dbReference type="AlphaFoldDB" id="A0A5Q2N5X9"/>
<feature type="domain" description="Flavoprotein" evidence="5">
    <location>
        <begin position="9"/>
        <end position="181"/>
    </location>
</feature>
<comment type="pathway">
    <text evidence="3 4">Cofactor biosynthesis; coenzyme A biosynthesis; CoA from (R)-pantothenate: step 3/5.</text>
</comment>
<dbReference type="PANTHER" id="PTHR14359:SF6">
    <property type="entry name" value="PHOSPHOPANTOTHENOYLCYSTEINE DECARBOXYLASE"/>
    <property type="match status" value="1"/>
</dbReference>
<evidence type="ECO:0000313" key="8">
    <source>
        <dbReference type="Proteomes" id="UP000366051"/>
    </source>
</evidence>
<feature type="binding site" evidence="3">
    <location>
        <begin position="308"/>
        <end position="311"/>
    </location>
    <ligand>
        <name>CTP</name>
        <dbReference type="ChEBI" id="CHEBI:37563"/>
    </ligand>
</feature>
<dbReference type="EMBL" id="CP045875">
    <property type="protein sequence ID" value="QGG47975.1"/>
    <property type="molecule type" value="Genomic_DNA"/>
</dbReference>
<evidence type="ECO:0000256" key="4">
    <source>
        <dbReference type="RuleBase" id="RU364078"/>
    </source>
</evidence>
<comment type="similarity">
    <text evidence="3 4">In the N-terminal section; belongs to the HFCD (homo-oligomeric flavin containing Cys decarboxylase) superfamily.</text>
</comment>
<keyword evidence="8" id="KW-1185">Reference proteome</keyword>
<dbReference type="GO" id="GO:0004632">
    <property type="term" value="F:phosphopantothenate--cysteine ligase activity"/>
    <property type="evidence" value="ECO:0007669"/>
    <property type="project" value="UniProtKB-UniRule"/>
</dbReference>
<accession>A0A5Q2N5X9</accession>
<dbReference type="InterPro" id="IPR003382">
    <property type="entry name" value="Flavoprotein"/>
</dbReference>
<feature type="region of interest" description="Phosphopantothenate--cysteine ligase" evidence="3">
    <location>
        <begin position="194"/>
        <end position="403"/>
    </location>
</feature>
<evidence type="ECO:0000313" key="7">
    <source>
        <dbReference type="EMBL" id="QGG47975.1"/>
    </source>
</evidence>
<proteinExistence type="inferred from homology"/>
<protein>
    <recommendedName>
        <fullName evidence="3">Coenzyme A biosynthesis bifunctional protein CoaBC</fullName>
    </recommendedName>
    <alternativeName>
        <fullName evidence="3">DNA/pantothenate metabolism flavoprotein</fullName>
    </alternativeName>
    <alternativeName>
        <fullName evidence="3">Phosphopantothenoylcysteine synthetase/decarboxylase</fullName>
        <shortName evidence="3">PPCS-PPCDC</shortName>
    </alternativeName>
    <domain>
        <recommendedName>
            <fullName evidence="3">Phosphopantothenoylcysteine decarboxylase</fullName>
            <shortName evidence="3">PPC decarboxylase</shortName>
            <shortName evidence="3">PPC-DC</shortName>
            <ecNumber evidence="3">4.1.1.36</ecNumber>
        </recommendedName>
        <alternativeName>
            <fullName evidence="3">CoaC</fullName>
        </alternativeName>
    </domain>
    <domain>
        <recommendedName>
            <fullName evidence="3">Phosphopantothenate--cysteine ligase</fullName>
            <ecNumber evidence="3">6.3.2.5</ecNumber>
        </recommendedName>
        <alternativeName>
            <fullName evidence="3">CoaB</fullName>
        </alternativeName>
        <alternativeName>
            <fullName evidence="3">Phosphopantothenoylcysteine synthetase</fullName>
            <shortName evidence="3">PPC synthetase</shortName>
            <shortName evidence="3">PPC-S</shortName>
        </alternativeName>
    </domain>
</protein>
<comment type="similarity">
    <text evidence="3 4">In the C-terminal section; belongs to the PPC synthetase family.</text>
</comment>
<keyword evidence="3" id="KW-0511">Multifunctional enzyme</keyword>
<dbReference type="Proteomes" id="UP000366051">
    <property type="component" value="Chromosome"/>
</dbReference>
<feature type="binding site" evidence="3">
    <location>
        <position position="282"/>
    </location>
    <ligand>
        <name>CTP</name>
        <dbReference type="ChEBI" id="CHEBI:37563"/>
    </ligand>
</feature>
<dbReference type="Gene3D" id="3.40.50.10300">
    <property type="entry name" value="CoaB-like"/>
    <property type="match status" value="1"/>
</dbReference>
<feature type="binding site" evidence="3">
    <location>
        <position position="326"/>
    </location>
    <ligand>
        <name>CTP</name>
        <dbReference type="ChEBI" id="CHEBI:37563"/>
    </ligand>
</feature>
<comment type="catalytic activity">
    <reaction evidence="3 4">
        <text>(R)-4'-phosphopantothenate + L-cysteine + CTP = N-[(R)-4-phosphopantothenoyl]-L-cysteine + CMP + diphosphate + H(+)</text>
        <dbReference type="Rhea" id="RHEA:19397"/>
        <dbReference type="ChEBI" id="CHEBI:10986"/>
        <dbReference type="ChEBI" id="CHEBI:15378"/>
        <dbReference type="ChEBI" id="CHEBI:33019"/>
        <dbReference type="ChEBI" id="CHEBI:35235"/>
        <dbReference type="ChEBI" id="CHEBI:37563"/>
        <dbReference type="ChEBI" id="CHEBI:59458"/>
        <dbReference type="ChEBI" id="CHEBI:60377"/>
        <dbReference type="EC" id="6.3.2.5"/>
    </reaction>
</comment>
<comment type="cofactor">
    <cofactor evidence="3">
        <name>FMN</name>
        <dbReference type="ChEBI" id="CHEBI:58210"/>
    </cofactor>
    <text evidence="3">Binds 1 FMN per subunit.</text>
</comment>
<dbReference type="EC" id="4.1.1.36" evidence="3"/>
<dbReference type="GO" id="GO:0015937">
    <property type="term" value="P:coenzyme A biosynthetic process"/>
    <property type="evidence" value="ECO:0007669"/>
    <property type="project" value="UniProtKB-UniRule"/>
</dbReference>
<keyword evidence="3 4" id="KW-0436">Ligase</keyword>
<dbReference type="GO" id="GO:0071513">
    <property type="term" value="C:phosphopantothenoylcysteine decarboxylase complex"/>
    <property type="evidence" value="ECO:0007669"/>
    <property type="project" value="TreeGrafter"/>
</dbReference>
<dbReference type="PANTHER" id="PTHR14359">
    <property type="entry name" value="HOMO-OLIGOMERIC FLAVIN CONTAINING CYS DECARBOXYLASE FAMILY"/>
    <property type="match status" value="1"/>
</dbReference>
<evidence type="ECO:0000259" key="6">
    <source>
        <dbReference type="Pfam" id="PF04127"/>
    </source>
</evidence>
<organism evidence="7 8">
    <name type="scientific">Heliorestis convoluta</name>
    <dbReference type="NCBI Taxonomy" id="356322"/>
    <lineage>
        <taxon>Bacteria</taxon>
        <taxon>Bacillati</taxon>
        <taxon>Bacillota</taxon>
        <taxon>Clostridia</taxon>
        <taxon>Eubacteriales</taxon>
        <taxon>Heliobacteriaceae</taxon>
        <taxon>Heliorestis</taxon>
    </lineage>
</organism>
<dbReference type="UniPathway" id="UPA00241">
    <property type="reaction ID" value="UER00353"/>
</dbReference>
<evidence type="ECO:0000259" key="5">
    <source>
        <dbReference type="Pfam" id="PF02441"/>
    </source>
</evidence>
<comment type="caution">
    <text evidence="3">Lacks conserved residue(s) required for the propagation of feature annotation.</text>
</comment>
<feature type="binding site" evidence="3">
    <location>
        <position position="344"/>
    </location>
    <ligand>
        <name>CTP</name>
        <dbReference type="ChEBI" id="CHEBI:37563"/>
    </ligand>
</feature>
<feature type="domain" description="DNA/pantothenate metabolism flavoprotein C-terminal" evidence="6">
    <location>
        <begin position="189"/>
        <end position="398"/>
    </location>
</feature>
<dbReference type="SUPFAM" id="SSF52507">
    <property type="entry name" value="Homo-oligomeric flavin-containing Cys decarboxylases, HFCD"/>
    <property type="match status" value="1"/>
</dbReference>
<name>A0A5Q2N5X9_9FIRM</name>
<dbReference type="InterPro" id="IPR005252">
    <property type="entry name" value="CoaBC"/>
</dbReference>
<dbReference type="HAMAP" id="MF_02225">
    <property type="entry name" value="CoaBC"/>
    <property type="match status" value="1"/>
</dbReference>
<feature type="binding site" evidence="3">
    <location>
        <position position="292"/>
    </location>
    <ligand>
        <name>CTP</name>
        <dbReference type="ChEBI" id="CHEBI:37563"/>
    </ligand>
</feature>
<sequence>MNNQCLQGKKIIVAVTGGIAAYKACDLVSRLVKAGSQVQVIMTTSAMKFVAPLTFQTLSRNPVITDMFEEPKEWKVAHVSVAEAADLFVVAPATANLIGKLRAGIADDFLTTTLLATKAPTLLAPAMNVNMYDHRAVQENLQVLRARGILFVEPGEGLLACGVVGKGRLAEVDQIMAKIQEIMAPKEILKGKKVLVTAGGTREAIDPVRYLTNRSSGKMGYAMAETAVAMGAQVILVSAPTNLQNPPGVRKIAVESAQEMREAVLDLYDNVDIVIKAAAVADYRPAQEQKQKIKKKDETLSLELVKNPDILAELGRHKKHQCLVGFAAETHNLEKYAKNKVFSKNLDFLVANDVTAPGAGFSVDTNIVTLFDKHGQREDFPIMTKKEVAQEIWKRIAQSWHKQ</sequence>
<dbReference type="RefSeq" id="WP_243137065.1">
    <property type="nucleotide sequence ID" value="NZ_CP045875.1"/>
</dbReference>
<dbReference type="GO" id="GO:0015941">
    <property type="term" value="P:pantothenate catabolic process"/>
    <property type="evidence" value="ECO:0007669"/>
    <property type="project" value="InterPro"/>
</dbReference>
<dbReference type="GO" id="GO:0004633">
    <property type="term" value="F:phosphopantothenoylcysteine decarboxylase activity"/>
    <property type="evidence" value="ECO:0007669"/>
    <property type="project" value="UniProtKB-UniRule"/>
</dbReference>
<comment type="catalytic activity">
    <reaction evidence="3 4">
        <text>N-[(R)-4-phosphopantothenoyl]-L-cysteine + H(+) = (R)-4'-phosphopantetheine + CO2</text>
        <dbReference type="Rhea" id="RHEA:16793"/>
        <dbReference type="ChEBI" id="CHEBI:15378"/>
        <dbReference type="ChEBI" id="CHEBI:16526"/>
        <dbReference type="ChEBI" id="CHEBI:59458"/>
        <dbReference type="ChEBI" id="CHEBI:61723"/>
        <dbReference type="EC" id="4.1.1.36"/>
    </reaction>
</comment>
<comment type="pathway">
    <text evidence="3 4">Cofactor biosynthesis; coenzyme A biosynthesis; CoA from (R)-pantothenate: step 2/5.</text>
</comment>
<dbReference type="NCBIfam" id="TIGR00521">
    <property type="entry name" value="coaBC_dfp"/>
    <property type="match status" value="1"/>
</dbReference>
<dbReference type="GO" id="GO:0046872">
    <property type="term" value="F:metal ion binding"/>
    <property type="evidence" value="ECO:0007669"/>
    <property type="project" value="UniProtKB-KW"/>
</dbReference>
<keyword evidence="2 3" id="KW-0456">Lyase</keyword>
<keyword evidence="3" id="KW-0479">Metal-binding</keyword>
<reference evidence="8" key="1">
    <citation type="submission" date="2019-11" db="EMBL/GenBank/DDBJ databases">
        <title>Genome sequence of Heliorestis convoluta strain HH, an alkaliphilic and minimalistic phototrophic bacterium from a soda lake in Egypt.</title>
        <authorList>
            <person name="Dewey E.D."/>
            <person name="Stokes L.M."/>
            <person name="Burchell B.M."/>
            <person name="Shaffer K.N."/>
            <person name="Huntington A.M."/>
            <person name="Baker J.M."/>
            <person name="Nadendla S."/>
            <person name="Giglio M.G."/>
            <person name="Touchman J.W."/>
            <person name="Blankenship R.E."/>
            <person name="Madigan M.T."/>
            <person name="Sattley W.M."/>
        </authorList>
    </citation>
    <scope>NUCLEOTIDE SEQUENCE [LARGE SCALE GENOMIC DNA]</scope>
    <source>
        <strain evidence="8">HH</strain>
    </source>
</reference>
<dbReference type="GO" id="GO:0010181">
    <property type="term" value="F:FMN binding"/>
    <property type="evidence" value="ECO:0007669"/>
    <property type="project" value="UniProtKB-UniRule"/>
</dbReference>